<feature type="chain" id="PRO_5026772676" evidence="5">
    <location>
        <begin position="28"/>
        <end position="1075"/>
    </location>
</feature>
<gene>
    <name evidence="7" type="ORF">FIC82_020290</name>
</gene>
<dbReference type="EMBL" id="CP052758">
    <property type="protein sequence ID" value="QJW38727.1"/>
    <property type="molecule type" value="Genomic_DNA"/>
</dbReference>
<feature type="signal peptide" evidence="5">
    <location>
        <begin position="1"/>
        <end position="27"/>
    </location>
</feature>
<dbReference type="InterPro" id="IPR011081">
    <property type="entry name" value="Big_4"/>
</dbReference>
<reference evidence="7 8" key="1">
    <citation type="journal article" date="2022" name="Int. J. Syst. Evol. Microbiol.">
        <title>Cellulosimicrobium protaetiae sp. nov., isolated from the gut of the larva of Protaetia brevitarsis seulensis.</title>
        <authorList>
            <person name="Le Han H."/>
            <person name="Nguyen T.T.H."/>
            <person name="Li Z."/>
            <person name="Shin N.R."/>
            <person name="Kim S.G."/>
        </authorList>
    </citation>
    <scope>NUCLEOTIDE SEQUENCE [LARGE SCALE GENOMIC DNA]</scope>
    <source>
        <strain evidence="7 8">BI34</strain>
    </source>
</reference>
<dbReference type="RefSeq" id="WP_168732368.1">
    <property type="nucleotide sequence ID" value="NZ_CP052758.1"/>
</dbReference>
<dbReference type="SUPFAM" id="SSF75005">
    <property type="entry name" value="Arabinanase/levansucrase/invertase"/>
    <property type="match status" value="1"/>
</dbReference>
<dbReference type="Proteomes" id="UP000451354">
    <property type="component" value="Plasmid pCPRO01"/>
</dbReference>
<dbReference type="AlphaFoldDB" id="A0A6M5UJ50"/>
<dbReference type="KEGG" id="cprt:FIC82_020290"/>
<dbReference type="PANTHER" id="PTHR43817:SF1">
    <property type="entry name" value="HYDROLASE, FAMILY 43, PUTATIVE (AFU_ORTHOLOGUE AFUA_3G01660)-RELATED"/>
    <property type="match status" value="1"/>
</dbReference>
<dbReference type="Pfam" id="PF13385">
    <property type="entry name" value="Laminin_G_3"/>
    <property type="match status" value="1"/>
</dbReference>
<keyword evidence="3" id="KW-0378">Hydrolase</keyword>
<protein>
    <submittedName>
        <fullName evidence="7">Family 43 glycosylhydrolase</fullName>
    </submittedName>
</protein>
<organism evidence="7 8">
    <name type="scientific">Cellulosimicrobium protaetiae</name>
    <dbReference type="NCBI Taxonomy" id="2587808"/>
    <lineage>
        <taxon>Bacteria</taxon>
        <taxon>Bacillati</taxon>
        <taxon>Actinomycetota</taxon>
        <taxon>Actinomycetes</taxon>
        <taxon>Micrococcales</taxon>
        <taxon>Promicromonosporaceae</taxon>
        <taxon>Cellulosimicrobium</taxon>
    </lineage>
</organism>
<evidence type="ECO:0000256" key="4">
    <source>
        <dbReference type="ARBA" id="ARBA00023295"/>
    </source>
</evidence>
<keyword evidence="7" id="KW-0614">Plasmid</keyword>
<name>A0A6M5UJ50_9MICO</name>
<evidence type="ECO:0000256" key="1">
    <source>
        <dbReference type="ARBA" id="ARBA00009865"/>
    </source>
</evidence>
<dbReference type="GO" id="GO:0005975">
    <property type="term" value="P:carbohydrate metabolic process"/>
    <property type="evidence" value="ECO:0007669"/>
    <property type="project" value="InterPro"/>
</dbReference>
<proteinExistence type="inferred from homology"/>
<dbReference type="Gene3D" id="2.60.120.200">
    <property type="match status" value="1"/>
</dbReference>
<evidence type="ECO:0000256" key="5">
    <source>
        <dbReference type="SAM" id="SignalP"/>
    </source>
</evidence>
<accession>A0A6M5UJ50</accession>
<dbReference type="Pfam" id="PF07532">
    <property type="entry name" value="Big_4"/>
    <property type="match status" value="1"/>
</dbReference>
<feature type="domain" description="Bacterial Ig-like" evidence="6">
    <location>
        <begin position="552"/>
        <end position="599"/>
    </location>
</feature>
<dbReference type="GO" id="GO:0004553">
    <property type="term" value="F:hydrolase activity, hydrolyzing O-glycosyl compounds"/>
    <property type="evidence" value="ECO:0007669"/>
    <property type="project" value="InterPro"/>
</dbReference>
<sequence>MKLLRTAVAGLAGAALLGAGLAGPSAADETSDEGLLANFTFEEATGTVDGGAATAAVHGTVNLVDGPDGKAARLGRDFWLDVTNRDGSPVLAGHDAVTISYDSKPDSAGNTGWTVFAASGPGTQTYGSEHYLGYLDRTTGLTVERYANTGGRDSTGNLTSTRQNDGWKHVDLVLDGTEARLYVDQRLVTMNRAGKPLTEILGDAGGILQVGRANWGAGEYYSGLLDNLRVYDRALTSAELGVPPAPVDLAAAIAIPSFVTDDLPAEVLGREVTWSATGEWADLVAPDGTITHPETGSAHATVTAHVDGLDDPITGEIEILAVGGAVASYVKTVTTTSGVKDDPLAYNDDRRADAWYVAARARGAEAWEPLNRSQAILYAAWAGDQGAQPNAQLGSPTPLRFADGSLGAVAAQNNATDSIYVWDSPDGATFTNQRTVRVSADGSPVSDPRIVHDAAGGVYKVFWNDPLDGGGRVATLADLDADAVPSQASQADPRQMGVTGPGLPAFAAQDEASTFSLTPQEYDTFVTNYVDLRNTGVVELDDVAVDSGQDVTAADLPATARMTYTDGSTKDLPVRWDQEQLEALDSSTSGEYVIEGAVQQTTEAMVNDARADPHLFFNDDDGYWYLTGSHYSIPSDAPDSQIHDRNAYRKIGLKRARTIEGLSDATEQIVIDPDDGTVGHEDQYPNTFYGWGGYIWAQEFHKINGTWWIVAGMNRGYAPTGGWCDNTVMIPYTGDEASFANGGFLKEENWGQPVVLEGAAFDVSYLEREEDGVTQGYWVMPRNAELWVAKATMGETGTVPLVDGAMKRIYAIHQPWEYGKSAPTPSDTNEGRDQGIVEAPFMIEHGDHVYLTYSGGTVDKYYDLGLLRAPKDADLQDPNSWTAVDFPVLDANDTADGQIGGEAHAGTGHNSFAIDDTGNLVLAYHARPYPEQHGGNGAGGLFDPDRNSWFKAVNVRANGMLDLSLSSEQEVAPENRTVRVTVVVRAAAPVVTVTATTRCVAGKNVLAVTTSNDGDGPVGLTVRTPFGFREVTVPGGRSTTTSFTTRQVSVDAGEVLVSADGGDSTSTTYPAASCG</sequence>
<dbReference type="Gene3D" id="2.115.10.20">
    <property type="entry name" value="Glycosyl hydrolase domain, family 43"/>
    <property type="match status" value="1"/>
</dbReference>
<dbReference type="InterPro" id="IPR013320">
    <property type="entry name" value="ConA-like_dom_sf"/>
</dbReference>
<dbReference type="SUPFAM" id="SSF49899">
    <property type="entry name" value="Concanavalin A-like lectins/glucanases"/>
    <property type="match status" value="1"/>
</dbReference>
<evidence type="ECO:0000256" key="3">
    <source>
        <dbReference type="ARBA" id="ARBA00022801"/>
    </source>
</evidence>
<evidence type="ECO:0000313" key="7">
    <source>
        <dbReference type="EMBL" id="QJW38727.1"/>
    </source>
</evidence>
<keyword evidence="2 5" id="KW-0732">Signal</keyword>
<dbReference type="InterPro" id="IPR006710">
    <property type="entry name" value="Glyco_hydro_43"/>
</dbReference>
<dbReference type="Pfam" id="PF04616">
    <property type="entry name" value="Glyco_hydro_43"/>
    <property type="match status" value="1"/>
</dbReference>
<dbReference type="PANTHER" id="PTHR43817">
    <property type="entry name" value="GLYCOSYL HYDROLASE"/>
    <property type="match status" value="1"/>
</dbReference>
<evidence type="ECO:0000313" key="8">
    <source>
        <dbReference type="Proteomes" id="UP000451354"/>
    </source>
</evidence>
<evidence type="ECO:0000259" key="6">
    <source>
        <dbReference type="Pfam" id="PF07532"/>
    </source>
</evidence>
<keyword evidence="4" id="KW-0326">Glycosidase</keyword>
<geneLocation type="plasmid" evidence="7 8">
    <name>pCPRO01</name>
</geneLocation>
<comment type="similarity">
    <text evidence="1">Belongs to the glycosyl hydrolase 43 family.</text>
</comment>
<keyword evidence="8" id="KW-1185">Reference proteome</keyword>
<dbReference type="InterPro" id="IPR023296">
    <property type="entry name" value="Glyco_hydro_beta-prop_sf"/>
</dbReference>
<evidence type="ECO:0000256" key="2">
    <source>
        <dbReference type="ARBA" id="ARBA00022729"/>
    </source>
</evidence>